<protein>
    <recommendedName>
        <fullName evidence="4">Pseudouridine synthase RsuA/RluA-like domain-containing protein</fullName>
    </recommendedName>
</protein>
<dbReference type="EMBL" id="BRXY01000341">
    <property type="protein sequence ID" value="GMH88274.1"/>
    <property type="molecule type" value="Genomic_DNA"/>
</dbReference>
<sequence>MRLLKSLLKSLLQMRRKELDRKGQNKAKDRRVVVNNVVSTSASLKVQEDKDDKIVYVRPAAVQPEDEQEDEPAVTTDTTQPAATPTSQRPPLLLAYNKPCSMLCTLSPSPPSPTLLSITPPLPPHYHPVGRLDQHSRGLLLFSSDSRLTSYLLSPTTHTPRVYNLILKGCIHDPPTLKSRVKQISEGIVTSTGTYSAEIIEAETHVGTYPHYECLENSRRTDSSVVDSETEKMSKVTVRVYEGKNRMLRRLFSHLGYFVVDLERVSYGEVELGDLKVGEYRGWRGEWAEKVIREWEGIKGSRDWGREDGGEEGRKKIKC</sequence>
<dbReference type="PROSITE" id="PS01149">
    <property type="entry name" value="PSI_RSU"/>
    <property type="match status" value="1"/>
</dbReference>
<feature type="compositionally biased region" description="Low complexity" evidence="3">
    <location>
        <begin position="73"/>
        <end position="86"/>
    </location>
</feature>
<dbReference type="AlphaFoldDB" id="A0A9W7BCF5"/>
<dbReference type="Pfam" id="PF00849">
    <property type="entry name" value="PseudoU_synth_2"/>
    <property type="match status" value="1"/>
</dbReference>
<dbReference type="Proteomes" id="UP001165085">
    <property type="component" value="Unassembled WGS sequence"/>
</dbReference>
<dbReference type="Gene3D" id="3.30.70.580">
    <property type="entry name" value="Pseudouridine synthase I, catalytic domain, N-terminal subdomain"/>
    <property type="match status" value="1"/>
</dbReference>
<dbReference type="InterPro" id="IPR020103">
    <property type="entry name" value="PsdUridine_synth_cat_dom_sf"/>
</dbReference>
<dbReference type="PANTHER" id="PTHR47683:SF2">
    <property type="entry name" value="RNA-BINDING S4 DOMAIN-CONTAINING PROTEIN"/>
    <property type="match status" value="1"/>
</dbReference>
<feature type="region of interest" description="Disordered" evidence="3">
    <location>
        <begin position="61"/>
        <end position="91"/>
    </location>
</feature>
<dbReference type="OrthoDB" id="440619at2759"/>
<evidence type="ECO:0000313" key="6">
    <source>
        <dbReference type="Proteomes" id="UP001165085"/>
    </source>
</evidence>
<evidence type="ECO:0000313" key="5">
    <source>
        <dbReference type="EMBL" id="GMH88274.1"/>
    </source>
</evidence>
<dbReference type="GO" id="GO:0009982">
    <property type="term" value="F:pseudouridine synthase activity"/>
    <property type="evidence" value="ECO:0007669"/>
    <property type="project" value="InterPro"/>
</dbReference>
<reference evidence="6" key="1">
    <citation type="journal article" date="2023" name="Commun. Biol.">
        <title>Genome analysis of Parmales, the sister group of diatoms, reveals the evolutionary specialization of diatoms from phago-mixotrophs to photoautotrophs.</title>
        <authorList>
            <person name="Ban H."/>
            <person name="Sato S."/>
            <person name="Yoshikawa S."/>
            <person name="Yamada K."/>
            <person name="Nakamura Y."/>
            <person name="Ichinomiya M."/>
            <person name="Sato N."/>
            <person name="Blanc-Mathieu R."/>
            <person name="Endo H."/>
            <person name="Kuwata A."/>
            <person name="Ogata H."/>
        </authorList>
    </citation>
    <scope>NUCLEOTIDE SEQUENCE [LARGE SCALE GENOMIC DNA]</scope>
    <source>
        <strain evidence="6">NIES 3701</strain>
    </source>
</reference>
<evidence type="ECO:0000256" key="1">
    <source>
        <dbReference type="ARBA" id="ARBA00008348"/>
    </source>
</evidence>
<evidence type="ECO:0000256" key="3">
    <source>
        <dbReference type="SAM" id="MobiDB-lite"/>
    </source>
</evidence>
<proteinExistence type="inferred from homology"/>
<dbReference type="InterPro" id="IPR006145">
    <property type="entry name" value="PsdUridine_synth_RsuA/RluA"/>
</dbReference>
<dbReference type="InterPro" id="IPR018496">
    <property type="entry name" value="PsdUridine_synth_RsuA/RluB_CS"/>
</dbReference>
<keyword evidence="2" id="KW-0413">Isomerase</keyword>
<dbReference type="InterPro" id="IPR042092">
    <property type="entry name" value="PsdUridine_s_RsuA/RluB/E/F_cat"/>
</dbReference>
<dbReference type="GO" id="GO:0006364">
    <property type="term" value="P:rRNA processing"/>
    <property type="evidence" value="ECO:0007669"/>
    <property type="project" value="UniProtKB-ARBA"/>
</dbReference>
<dbReference type="GO" id="GO:0001522">
    <property type="term" value="P:pseudouridine synthesis"/>
    <property type="evidence" value="ECO:0007669"/>
    <property type="project" value="InterPro"/>
</dbReference>
<evidence type="ECO:0000256" key="2">
    <source>
        <dbReference type="ARBA" id="ARBA00023235"/>
    </source>
</evidence>
<dbReference type="GO" id="GO:0003723">
    <property type="term" value="F:RNA binding"/>
    <property type="evidence" value="ECO:0007669"/>
    <property type="project" value="InterPro"/>
</dbReference>
<dbReference type="SUPFAM" id="SSF55120">
    <property type="entry name" value="Pseudouridine synthase"/>
    <property type="match status" value="1"/>
</dbReference>
<organism evidence="5 6">
    <name type="scientific">Triparma strigata</name>
    <dbReference type="NCBI Taxonomy" id="1606541"/>
    <lineage>
        <taxon>Eukaryota</taxon>
        <taxon>Sar</taxon>
        <taxon>Stramenopiles</taxon>
        <taxon>Ochrophyta</taxon>
        <taxon>Bolidophyceae</taxon>
        <taxon>Parmales</taxon>
        <taxon>Triparmaceae</taxon>
        <taxon>Triparma</taxon>
    </lineage>
</organism>
<feature type="domain" description="Pseudouridine synthase RsuA/RluA-like" evidence="4">
    <location>
        <begin position="93"/>
        <end position="254"/>
    </location>
</feature>
<comment type="similarity">
    <text evidence="1">Belongs to the pseudouridine synthase RsuA family.</text>
</comment>
<evidence type="ECO:0000259" key="4">
    <source>
        <dbReference type="Pfam" id="PF00849"/>
    </source>
</evidence>
<keyword evidence="6" id="KW-1185">Reference proteome</keyword>
<dbReference type="Gene3D" id="3.30.70.1560">
    <property type="entry name" value="Alpha-L RNA-binding motif"/>
    <property type="match status" value="1"/>
</dbReference>
<dbReference type="PANTHER" id="PTHR47683">
    <property type="entry name" value="PSEUDOURIDINE SYNTHASE FAMILY PROTEIN-RELATED"/>
    <property type="match status" value="1"/>
</dbReference>
<gene>
    <name evidence="5" type="ORF">TrST_g6925</name>
</gene>
<dbReference type="InterPro" id="IPR020094">
    <property type="entry name" value="TruA/RsuA/RluB/E/F_N"/>
</dbReference>
<name>A0A9W7BCF5_9STRA</name>
<comment type="caution">
    <text evidence="5">The sequence shown here is derived from an EMBL/GenBank/DDBJ whole genome shotgun (WGS) entry which is preliminary data.</text>
</comment>
<dbReference type="InterPro" id="IPR050343">
    <property type="entry name" value="RsuA_PseudoU_synthase"/>
</dbReference>
<accession>A0A9W7BCF5</accession>